<protein>
    <submittedName>
        <fullName evidence="12">TonB-dependent receptor</fullName>
    </submittedName>
</protein>
<dbReference type="RefSeq" id="WP_221032158.1">
    <property type="nucleotide sequence ID" value="NZ_CP139781.1"/>
</dbReference>
<proteinExistence type="predicted"/>
<reference evidence="12 13" key="2">
    <citation type="submission" date="2023-12" db="EMBL/GenBank/DDBJ databases">
        <title>Description of an unclassified Opitutus bacterium of Verrucomicrobiota.</title>
        <authorList>
            <person name="Zhang D.-F."/>
        </authorList>
    </citation>
    <scope>NUCLEOTIDE SEQUENCE [LARGE SCALE GENOMIC DNA]</scope>
    <source>
        <strain evidence="12 13">WL0086</strain>
    </source>
</reference>
<evidence type="ECO:0000256" key="3">
    <source>
        <dbReference type="ARBA" id="ARBA00022452"/>
    </source>
</evidence>
<sequence length="735" mass="81232">MLPRWTIWICAFTVWQSGFAQVPASLTPEEGEPVQTLDAFEVRTDELEDAFDETGMGYLDAERRDPPFSNDLIFDADEEDELGSDVEAELGQIAVTSAADLATGSDRLNLRGFPTPRLRNAFVQTGIPEVLEVKRRETIQGALTSVTGRAAPGGIQNYMTARPPGRAMTRWDASASTDDIWRVRVEKGGPVAKWGKTKVFQRVALSYERREGSEAFAYRDNLTLSGALTLRHSRAHSTLWQIDYAAYDGNPSPGVPGYRESANGLVLGPYLPMADFHTYGPNAGVSRHTANFSFQYEGQTSKALSTRASVQGLVRELEEDRFTRGDYLLDQGRFAGTRQPQHIAQPLRALAVDGDLTWRFDVGDVSHKLLVSSELVSADSSRLQRGLDAEELSALPLSVRRFDPAAPDWFRPALSAASYRRIINDREEVTRYWGNAISERAAIGSGRVVLTAGLRHDRVDLELTDEAPNAPQPAVSATTHELTYHVGGNVIAVPGRLLVYANTSTAFEPSTRVDRRTGDIQGNETTGGVEAGLKGMGWDRRLSFTLHGFSFVNRNISRRNPLYRDPIADADQTQPELIAAGRERFQGATLDVRLKPAGVWQVQGKVAFTDSITERSPDLPQEEGRAIARVPRWTGALSGRLAWQDGALAGWNASTSLVYMGSYVQRYEDTRYAELDYPGYVTLALGLGYQWRTGDGKQRHDLSLRVQNALDEDLLVRAGRVGAGRSARLGYRWSY</sequence>
<evidence type="ECO:0000256" key="11">
    <source>
        <dbReference type="SAM" id="SignalP"/>
    </source>
</evidence>
<keyword evidence="2" id="KW-0813">Transport</keyword>
<feature type="chain" id="PRO_5045898925" evidence="11">
    <location>
        <begin position="21"/>
        <end position="735"/>
    </location>
</feature>
<reference evidence="12 13" key="1">
    <citation type="submission" date="2021-08" db="EMBL/GenBank/DDBJ databases">
        <authorList>
            <person name="Zhang D."/>
            <person name="Zhang A."/>
            <person name="Wang L."/>
        </authorList>
    </citation>
    <scope>NUCLEOTIDE SEQUENCE [LARGE SCALE GENOMIC DNA]</scope>
    <source>
        <strain evidence="12 13">WL0086</strain>
    </source>
</reference>
<keyword evidence="7" id="KW-0408">Iron</keyword>
<evidence type="ECO:0000256" key="8">
    <source>
        <dbReference type="ARBA" id="ARBA00023065"/>
    </source>
</evidence>
<evidence type="ECO:0000256" key="6">
    <source>
        <dbReference type="ARBA" id="ARBA00022729"/>
    </source>
</evidence>
<name>A0ABZ1CDD9_9BACT</name>
<keyword evidence="3" id="KW-1134">Transmembrane beta strand</keyword>
<evidence type="ECO:0000256" key="1">
    <source>
        <dbReference type="ARBA" id="ARBA00004571"/>
    </source>
</evidence>
<keyword evidence="9" id="KW-0472">Membrane</keyword>
<organism evidence="12 13">
    <name type="scientific">Actomonas aquatica</name>
    <dbReference type="NCBI Taxonomy" id="2866162"/>
    <lineage>
        <taxon>Bacteria</taxon>
        <taxon>Pseudomonadati</taxon>
        <taxon>Verrucomicrobiota</taxon>
        <taxon>Opitutia</taxon>
        <taxon>Opitutales</taxon>
        <taxon>Opitutaceae</taxon>
        <taxon>Actomonas</taxon>
    </lineage>
</organism>
<dbReference type="Proteomes" id="UP000738431">
    <property type="component" value="Chromosome"/>
</dbReference>
<comment type="subcellular location">
    <subcellularLocation>
        <location evidence="1">Cell outer membrane</location>
        <topology evidence="1">Multi-pass membrane protein</topology>
    </subcellularLocation>
</comment>
<keyword evidence="8" id="KW-0406">Ion transport</keyword>
<dbReference type="InterPro" id="IPR039426">
    <property type="entry name" value="TonB-dep_rcpt-like"/>
</dbReference>
<keyword evidence="5" id="KW-0812">Transmembrane</keyword>
<dbReference type="InterPro" id="IPR036942">
    <property type="entry name" value="Beta-barrel_TonB_sf"/>
</dbReference>
<keyword evidence="4" id="KW-0410">Iron transport</keyword>
<evidence type="ECO:0000256" key="2">
    <source>
        <dbReference type="ARBA" id="ARBA00022448"/>
    </source>
</evidence>
<evidence type="ECO:0000313" key="13">
    <source>
        <dbReference type="Proteomes" id="UP000738431"/>
    </source>
</evidence>
<dbReference type="SUPFAM" id="SSF56935">
    <property type="entry name" value="Porins"/>
    <property type="match status" value="1"/>
</dbReference>
<feature type="signal peptide" evidence="11">
    <location>
        <begin position="1"/>
        <end position="20"/>
    </location>
</feature>
<evidence type="ECO:0000256" key="10">
    <source>
        <dbReference type="ARBA" id="ARBA00023237"/>
    </source>
</evidence>
<keyword evidence="6 11" id="KW-0732">Signal</keyword>
<dbReference type="EMBL" id="CP139781">
    <property type="protein sequence ID" value="WRQ89698.1"/>
    <property type="molecule type" value="Genomic_DNA"/>
</dbReference>
<keyword evidence="12" id="KW-0675">Receptor</keyword>
<evidence type="ECO:0000313" key="12">
    <source>
        <dbReference type="EMBL" id="WRQ89698.1"/>
    </source>
</evidence>
<accession>A0ABZ1CDD9</accession>
<gene>
    <name evidence="12" type="ORF">K1X11_009790</name>
</gene>
<keyword evidence="10" id="KW-0998">Cell outer membrane</keyword>
<dbReference type="Gene3D" id="2.40.170.20">
    <property type="entry name" value="TonB-dependent receptor, beta-barrel domain"/>
    <property type="match status" value="1"/>
</dbReference>
<evidence type="ECO:0000256" key="7">
    <source>
        <dbReference type="ARBA" id="ARBA00023004"/>
    </source>
</evidence>
<evidence type="ECO:0000256" key="4">
    <source>
        <dbReference type="ARBA" id="ARBA00022496"/>
    </source>
</evidence>
<keyword evidence="13" id="KW-1185">Reference proteome</keyword>
<evidence type="ECO:0000256" key="9">
    <source>
        <dbReference type="ARBA" id="ARBA00023136"/>
    </source>
</evidence>
<evidence type="ECO:0000256" key="5">
    <source>
        <dbReference type="ARBA" id="ARBA00022692"/>
    </source>
</evidence>
<dbReference type="PANTHER" id="PTHR32552:SF68">
    <property type="entry name" value="FERRICHROME OUTER MEMBRANE TRANSPORTER_PHAGE RECEPTOR"/>
    <property type="match status" value="1"/>
</dbReference>
<dbReference type="PANTHER" id="PTHR32552">
    <property type="entry name" value="FERRICHROME IRON RECEPTOR-RELATED"/>
    <property type="match status" value="1"/>
</dbReference>